<dbReference type="AlphaFoldDB" id="A0A2A8CYL1"/>
<evidence type="ECO:0000313" key="2">
    <source>
        <dbReference type="EMBL" id="PEN13736.1"/>
    </source>
</evidence>
<protein>
    <submittedName>
        <fullName evidence="2">ABC transporter permease</fullName>
    </submittedName>
</protein>
<organism evidence="2 3">
    <name type="scientific">Longibacter salinarum</name>
    <dbReference type="NCBI Taxonomy" id="1850348"/>
    <lineage>
        <taxon>Bacteria</taxon>
        <taxon>Pseudomonadati</taxon>
        <taxon>Rhodothermota</taxon>
        <taxon>Rhodothermia</taxon>
        <taxon>Rhodothermales</taxon>
        <taxon>Salisaetaceae</taxon>
        <taxon>Longibacter</taxon>
    </lineage>
</organism>
<comment type="caution">
    <text evidence="2">The sequence shown here is derived from an EMBL/GenBank/DDBJ whole genome shotgun (WGS) entry which is preliminary data.</text>
</comment>
<accession>A0A2A8CYL1</accession>
<dbReference type="OrthoDB" id="1495569at2"/>
<keyword evidence="1" id="KW-0812">Transmembrane</keyword>
<feature type="transmembrane region" description="Helical" evidence="1">
    <location>
        <begin position="43"/>
        <end position="63"/>
    </location>
</feature>
<feature type="transmembrane region" description="Helical" evidence="1">
    <location>
        <begin position="12"/>
        <end position="31"/>
    </location>
</feature>
<keyword evidence="1" id="KW-0472">Membrane</keyword>
<sequence length="75" mass="8081">MFDGSAFRTWPLVFAGAIVFATMFVVLMLLVEQVLGSGAEPTRAVVGIGGAAFVGYVGTAWIIRLDLPEVHNRDR</sequence>
<gene>
    <name evidence="2" type="ORF">CRI94_06580</name>
</gene>
<evidence type="ECO:0000313" key="3">
    <source>
        <dbReference type="Proteomes" id="UP000220102"/>
    </source>
</evidence>
<reference evidence="2 3" key="1">
    <citation type="submission" date="2017-10" db="EMBL/GenBank/DDBJ databases">
        <title>Draft genome of Longibacter Salinarum.</title>
        <authorList>
            <person name="Goh K.M."/>
            <person name="Shamsir M.S."/>
            <person name="Lim S.W."/>
        </authorList>
    </citation>
    <scope>NUCLEOTIDE SEQUENCE [LARGE SCALE GENOMIC DNA]</scope>
    <source>
        <strain evidence="2 3">KCTC 52045</strain>
    </source>
</reference>
<dbReference type="EMBL" id="PDEQ01000003">
    <property type="protein sequence ID" value="PEN13736.1"/>
    <property type="molecule type" value="Genomic_DNA"/>
</dbReference>
<proteinExistence type="predicted"/>
<evidence type="ECO:0000256" key="1">
    <source>
        <dbReference type="SAM" id="Phobius"/>
    </source>
</evidence>
<name>A0A2A8CYL1_9BACT</name>
<dbReference type="RefSeq" id="WP_098074899.1">
    <property type="nucleotide sequence ID" value="NZ_PDEQ01000003.1"/>
</dbReference>
<keyword evidence="1" id="KW-1133">Transmembrane helix</keyword>
<dbReference type="Proteomes" id="UP000220102">
    <property type="component" value="Unassembled WGS sequence"/>
</dbReference>
<keyword evidence="3" id="KW-1185">Reference proteome</keyword>